<dbReference type="PANTHER" id="PTHR37016:SF3">
    <property type="entry name" value="NEUTRAL PROTEASE 2-RELATED"/>
    <property type="match status" value="1"/>
</dbReference>
<evidence type="ECO:0000313" key="10">
    <source>
        <dbReference type="EMBL" id="SHG75761.1"/>
    </source>
</evidence>
<evidence type="ECO:0000256" key="8">
    <source>
        <dbReference type="SAM" id="SignalP"/>
    </source>
</evidence>
<evidence type="ECO:0000256" key="6">
    <source>
        <dbReference type="ARBA" id="ARBA00022833"/>
    </source>
</evidence>
<dbReference type="GO" id="GO:0004222">
    <property type="term" value="F:metalloendopeptidase activity"/>
    <property type="evidence" value="ECO:0007669"/>
    <property type="project" value="InterPro"/>
</dbReference>
<dbReference type="PANTHER" id="PTHR37016">
    <property type="match status" value="1"/>
</dbReference>
<keyword evidence="3" id="KW-0645">Protease</keyword>
<evidence type="ECO:0000256" key="3">
    <source>
        <dbReference type="ARBA" id="ARBA00022670"/>
    </source>
</evidence>
<accession>A0A1M5MEW8</accession>
<keyword evidence="4" id="KW-0479">Metal-binding</keyword>
<comment type="similarity">
    <text evidence="2">Belongs to the peptidase M35 family.</text>
</comment>
<evidence type="ECO:0000256" key="1">
    <source>
        <dbReference type="ARBA" id="ARBA00001947"/>
    </source>
</evidence>
<keyword evidence="11" id="KW-1185">Reference proteome</keyword>
<keyword evidence="5" id="KW-0378">Hydrolase</keyword>
<gene>
    <name evidence="10" type="ORF">SAMN05444003_0794</name>
</gene>
<dbReference type="OrthoDB" id="7649992at2"/>
<keyword evidence="6" id="KW-0862">Zinc</keyword>
<dbReference type="AlphaFoldDB" id="A0A1M5MEW8"/>
<keyword evidence="8" id="KW-0732">Signal</keyword>
<reference evidence="10 11" key="1">
    <citation type="submission" date="2016-11" db="EMBL/GenBank/DDBJ databases">
        <authorList>
            <person name="Jaros S."/>
            <person name="Januszkiewicz K."/>
            <person name="Wedrychowicz H."/>
        </authorList>
    </citation>
    <scope>NUCLEOTIDE SEQUENCE [LARGE SCALE GENOMIC DNA]</scope>
    <source>
        <strain evidence="10 11">DSM 28715</strain>
    </source>
</reference>
<evidence type="ECO:0000256" key="4">
    <source>
        <dbReference type="ARBA" id="ARBA00022723"/>
    </source>
</evidence>
<dbReference type="SUPFAM" id="SSF55486">
    <property type="entry name" value="Metalloproteases ('zincins'), catalytic domain"/>
    <property type="match status" value="1"/>
</dbReference>
<evidence type="ECO:0000256" key="7">
    <source>
        <dbReference type="ARBA" id="ARBA00023049"/>
    </source>
</evidence>
<name>A0A1M5MEW8_9RHOB</name>
<dbReference type="Pfam" id="PF14521">
    <property type="entry name" value="Aspzincin_M35"/>
    <property type="match status" value="1"/>
</dbReference>
<dbReference type="RefSeq" id="WP_072899469.1">
    <property type="nucleotide sequence ID" value="NZ_FQXB01000001.1"/>
</dbReference>
<comment type="cofactor">
    <cofactor evidence="1">
        <name>Zn(2+)</name>
        <dbReference type="ChEBI" id="CHEBI:29105"/>
    </cofactor>
</comment>
<evidence type="ECO:0000256" key="2">
    <source>
        <dbReference type="ARBA" id="ARBA00010279"/>
    </source>
</evidence>
<dbReference type="InterPro" id="IPR050414">
    <property type="entry name" value="Fungal_M35_metalloproteases"/>
</dbReference>
<sequence length="204" mass="22306">MIARVACLAFFAFVVMATSASARMEGCTKDQEATIKAAVADAKRLVTTAAANVGENEIFERWFGKYSPASGEIVRANLKSIASGLRTGAVTARCARVSPQDCEVGTYAYVYGDEAYHINICPAFFRQPLMSFLRPGTERSDNGSKAGTIVHEISHFAVVASTEDHCYSRSLCQDMAERSPARALENADSYQYYVEDVTHFADQE</sequence>
<evidence type="ECO:0000256" key="5">
    <source>
        <dbReference type="ARBA" id="ARBA00022801"/>
    </source>
</evidence>
<dbReference type="GO" id="GO:0046872">
    <property type="term" value="F:metal ion binding"/>
    <property type="evidence" value="ECO:0007669"/>
    <property type="project" value="UniProtKB-KW"/>
</dbReference>
<feature type="domain" description="Lysine-specific metallo-endopeptidase" evidence="9">
    <location>
        <begin position="40"/>
        <end position="195"/>
    </location>
</feature>
<organism evidence="10 11">
    <name type="scientific">Cognatiyoonia sediminum</name>
    <dbReference type="NCBI Taxonomy" id="1508389"/>
    <lineage>
        <taxon>Bacteria</taxon>
        <taxon>Pseudomonadati</taxon>
        <taxon>Pseudomonadota</taxon>
        <taxon>Alphaproteobacteria</taxon>
        <taxon>Rhodobacterales</taxon>
        <taxon>Paracoccaceae</taxon>
        <taxon>Cognatiyoonia</taxon>
    </lineage>
</organism>
<evidence type="ECO:0000313" key="11">
    <source>
        <dbReference type="Proteomes" id="UP000184074"/>
    </source>
</evidence>
<dbReference type="InterPro" id="IPR024079">
    <property type="entry name" value="MetalloPept_cat_dom_sf"/>
</dbReference>
<feature type="chain" id="PRO_5012296513" evidence="8">
    <location>
        <begin position="23"/>
        <end position="204"/>
    </location>
</feature>
<dbReference type="Gene3D" id="3.40.390.10">
    <property type="entry name" value="Collagenase (Catalytic Domain)"/>
    <property type="match status" value="1"/>
</dbReference>
<dbReference type="SMART" id="SM01351">
    <property type="entry name" value="Aspzincin_M35"/>
    <property type="match status" value="1"/>
</dbReference>
<dbReference type="Proteomes" id="UP000184074">
    <property type="component" value="Unassembled WGS sequence"/>
</dbReference>
<dbReference type="GO" id="GO:0006508">
    <property type="term" value="P:proteolysis"/>
    <property type="evidence" value="ECO:0007669"/>
    <property type="project" value="UniProtKB-KW"/>
</dbReference>
<protein>
    <submittedName>
        <fullName evidence="10">Lysine-specific metallo-endopeptidase</fullName>
    </submittedName>
</protein>
<dbReference type="InterPro" id="IPR029463">
    <property type="entry name" value="Lys_MEP"/>
</dbReference>
<dbReference type="STRING" id="1508389.SAMN05444003_0794"/>
<proteinExistence type="inferred from homology"/>
<evidence type="ECO:0000259" key="9">
    <source>
        <dbReference type="SMART" id="SM01351"/>
    </source>
</evidence>
<keyword evidence="7" id="KW-0482">Metalloprotease</keyword>
<dbReference type="EMBL" id="FQXB01000001">
    <property type="protein sequence ID" value="SHG75761.1"/>
    <property type="molecule type" value="Genomic_DNA"/>
</dbReference>
<feature type="signal peptide" evidence="8">
    <location>
        <begin position="1"/>
        <end position="22"/>
    </location>
</feature>